<dbReference type="PANTHER" id="PTHR13939:SF0">
    <property type="entry name" value="NMN AMIDOHYDROLASE-LIKE PROTEIN YFAY"/>
    <property type="match status" value="1"/>
</dbReference>
<gene>
    <name evidence="2" type="ORF">ABXR19_18305</name>
</gene>
<dbReference type="PANTHER" id="PTHR13939">
    <property type="entry name" value="NICOTINAMIDE-NUCLEOTIDE AMIDOHYDROLASE PNCC"/>
    <property type="match status" value="1"/>
</dbReference>
<reference evidence="2 3" key="1">
    <citation type="submission" date="2024-07" db="EMBL/GenBank/DDBJ databases">
        <title>Uliginosibacterium flavum JJ3220;KACC:17644.</title>
        <authorList>
            <person name="Kim M.K."/>
        </authorList>
    </citation>
    <scope>NUCLEOTIDE SEQUENCE [LARGE SCALE GENOMIC DNA]</scope>
    <source>
        <strain evidence="2 3">KACC:17644</strain>
    </source>
</reference>
<dbReference type="InterPro" id="IPR050101">
    <property type="entry name" value="CinA"/>
</dbReference>
<dbReference type="EMBL" id="JBEWZI010000029">
    <property type="protein sequence ID" value="MET7016143.1"/>
    <property type="molecule type" value="Genomic_DNA"/>
</dbReference>
<dbReference type="SMART" id="SM00852">
    <property type="entry name" value="MoCF_biosynth"/>
    <property type="match status" value="1"/>
</dbReference>
<evidence type="ECO:0000313" key="3">
    <source>
        <dbReference type="Proteomes" id="UP001549691"/>
    </source>
</evidence>
<comment type="caution">
    <text evidence="2">The sequence shown here is derived from an EMBL/GenBank/DDBJ whole genome shotgun (WGS) entry which is preliminary data.</text>
</comment>
<dbReference type="RefSeq" id="WP_354602599.1">
    <property type="nucleotide sequence ID" value="NZ_JBEWZI010000029.1"/>
</dbReference>
<evidence type="ECO:0000313" key="2">
    <source>
        <dbReference type="EMBL" id="MET7016143.1"/>
    </source>
</evidence>
<keyword evidence="3" id="KW-1185">Reference proteome</keyword>
<accession>A0ABV2TRI1</accession>
<dbReference type="CDD" id="cd00885">
    <property type="entry name" value="cinA"/>
    <property type="match status" value="1"/>
</dbReference>
<sequence length="254" mass="27969">MAFGAIIIGDEILSGRRQDKHLSKLIELLAARGLQLSWARYCGDERPRLIELLQQTMATGDIVFSFGGIGATPDDHTRQCAAAAAGVELALHPDAEREIRARFGAETTPLRLRLGEFPVGSRIIPNPYNRIPGFALGTHHFLPGFPEMAWPMAAWVLDNWFAQLHHTQPHSEESILVFEAREGELISFMEALEAQYAVSIFSLPSLSTPSQRGHIELGAKGEPTVVEAVMAEIRAEMTRCGFDWVAAEDTRPAA</sequence>
<evidence type="ECO:0000259" key="1">
    <source>
        <dbReference type="SMART" id="SM00852"/>
    </source>
</evidence>
<dbReference type="Gene3D" id="3.40.980.10">
    <property type="entry name" value="MoaB/Mog-like domain"/>
    <property type="match status" value="1"/>
</dbReference>
<feature type="domain" description="MoaB/Mog" evidence="1">
    <location>
        <begin position="4"/>
        <end position="164"/>
    </location>
</feature>
<protein>
    <submittedName>
        <fullName evidence="2">Molybdopterin-binding protein</fullName>
    </submittedName>
</protein>
<dbReference type="Proteomes" id="UP001549691">
    <property type="component" value="Unassembled WGS sequence"/>
</dbReference>
<proteinExistence type="predicted"/>
<dbReference type="InterPro" id="IPR001453">
    <property type="entry name" value="MoaB/Mog_dom"/>
</dbReference>
<dbReference type="Pfam" id="PF00994">
    <property type="entry name" value="MoCF_biosynth"/>
    <property type="match status" value="1"/>
</dbReference>
<dbReference type="SUPFAM" id="SSF53218">
    <property type="entry name" value="Molybdenum cofactor biosynthesis proteins"/>
    <property type="match status" value="1"/>
</dbReference>
<name>A0ABV2TRI1_9RHOO</name>
<dbReference type="InterPro" id="IPR036425">
    <property type="entry name" value="MoaB/Mog-like_dom_sf"/>
</dbReference>
<organism evidence="2 3">
    <name type="scientific">Uliginosibacterium flavum</name>
    <dbReference type="NCBI Taxonomy" id="1396831"/>
    <lineage>
        <taxon>Bacteria</taxon>
        <taxon>Pseudomonadati</taxon>
        <taxon>Pseudomonadota</taxon>
        <taxon>Betaproteobacteria</taxon>
        <taxon>Rhodocyclales</taxon>
        <taxon>Zoogloeaceae</taxon>
        <taxon>Uliginosibacterium</taxon>
    </lineage>
</organism>